<sequence>MNAHKTQLTNARINCALKESSRDSPLSKILKLTILASNSSSSSTKVTPDQRGLLKACNGAECKELRKTILQMVNAQELEVQRQRLRLEAETATRGAQQHTLKN</sequence>
<dbReference type="InParanoid" id="M1DL12"/>
<dbReference type="AlphaFoldDB" id="M1DL12"/>
<dbReference type="Gramene" id="PGSC0003DMT400090720">
    <property type="protein sequence ID" value="PGSC0003DMT400090720"/>
    <property type="gene ID" value="PGSC0003DMG400040291"/>
</dbReference>
<dbReference type="Proteomes" id="UP000011115">
    <property type="component" value="Unassembled WGS sequence"/>
</dbReference>
<protein>
    <submittedName>
        <fullName evidence="1">Uncharacterized protein</fullName>
    </submittedName>
</protein>
<accession>M1DL12</accession>
<proteinExistence type="predicted"/>
<evidence type="ECO:0000313" key="2">
    <source>
        <dbReference type="Proteomes" id="UP000011115"/>
    </source>
</evidence>
<reference evidence="1" key="2">
    <citation type="submission" date="2015-06" db="UniProtKB">
        <authorList>
            <consortium name="EnsemblPlants"/>
        </authorList>
    </citation>
    <scope>IDENTIFICATION</scope>
    <source>
        <strain evidence="1">DM1-3 516 R44</strain>
    </source>
</reference>
<dbReference type="PaxDb" id="4113-PGSC0003DMT400090720"/>
<dbReference type="EnsemblPlants" id="PGSC0003DMT400090720">
    <property type="protein sequence ID" value="PGSC0003DMT400090720"/>
    <property type="gene ID" value="PGSC0003DMG400040291"/>
</dbReference>
<reference evidence="2" key="1">
    <citation type="journal article" date="2011" name="Nature">
        <title>Genome sequence and analysis of the tuber crop potato.</title>
        <authorList>
            <consortium name="The Potato Genome Sequencing Consortium"/>
        </authorList>
    </citation>
    <scope>NUCLEOTIDE SEQUENCE [LARGE SCALE GENOMIC DNA]</scope>
    <source>
        <strain evidence="2">cv. DM1-3 516 R44</strain>
    </source>
</reference>
<organism evidence="1 2">
    <name type="scientific">Solanum tuberosum</name>
    <name type="common">Potato</name>
    <dbReference type="NCBI Taxonomy" id="4113"/>
    <lineage>
        <taxon>Eukaryota</taxon>
        <taxon>Viridiplantae</taxon>
        <taxon>Streptophyta</taxon>
        <taxon>Embryophyta</taxon>
        <taxon>Tracheophyta</taxon>
        <taxon>Spermatophyta</taxon>
        <taxon>Magnoliopsida</taxon>
        <taxon>eudicotyledons</taxon>
        <taxon>Gunneridae</taxon>
        <taxon>Pentapetalae</taxon>
        <taxon>asterids</taxon>
        <taxon>lamiids</taxon>
        <taxon>Solanales</taxon>
        <taxon>Solanaceae</taxon>
        <taxon>Solanoideae</taxon>
        <taxon>Solaneae</taxon>
        <taxon>Solanum</taxon>
    </lineage>
</organism>
<name>M1DL12_SOLTU</name>
<keyword evidence="2" id="KW-1185">Reference proteome</keyword>
<dbReference type="HOGENOM" id="CLU_2268609_0_0_1"/>
<evidence type="ECO:0000313" key="1">
    <source>
        <dbReference type="EnsemblPlants" id="PGSC0003DMT400090720"/>
    </source>
</evidence>